<accession>A0A2S3IN57</accession>
<dbReference type="AlphaFoldDB" id="A0A2S3IN57"/>
<dbReference type="Gramene" id="PAN48157">
    <property type="protein sequence ID" value="PAN48157"/>
    <property type="gene ID" value="PAHAL_9G364200"/>
</dbReference>
<reference evidence="1" key="1">
    <citation type="submission" date="2018-04" db="EMBL/GenBank/DDBJ databases">
        <title>WGS assembly of Panicum hallii.</title>
        <authorList>
            <person name="Lovell J."/>
            <person name="Jenkins J."/>
            <person name="Lowry D."/>
            <person name="Mamidi S."/>
            <person name="Sreedasyam A."/>
            <person name="Weng X."/>
            <person name="Barry K."/>
            <person name="Bonette J."/>
            <person name="Campitelli B."/>
            <person name="Daum C."/>
            <person name="Gordon S."/>
            <person name="Gould B."/>
            <person name="Lipzen A."/>
            <person name="Macqueen A."/>
            <person name="Palacio-Mejia J."/>
            <person name="Plott C."/>
            <person name="Shakirov E."/>
            <person name="Shu S."/>
            <person name="Yoshinaga Y."/>
            <person name="Zane M."/>
            <person name="Rokhsar D."/>
            <person name="Grimwood J."/>
            <person name="Schmutz J."/>
            <person name="Juenger T."/>
        </authorList>
    </citation>
    <scope>NUCLEOTIDE SEQUENCE [LARGE SCALE GENOMIC DNA]</scope>
    <source>
        <strain evidence="1">FIL2</strain>
    </source>
</reference>
<organism evidence="1">
    <name type="scientific">Panicum hallii</name>
    <dbReference type="NCBI Taxonomy" id="206008"/>
    <lineage>
        <taxon>Eukaryota</taxon>
        <taxon>Viridiplantae</taxon>
        <taxon>Streptophyta</taxon>
        <taxon>Embryophyta</taxon>
        <taxon>Tracheophyta</taxon>
        <taxon>Spermatophyta</taxon>
        <taxon>Magnoliopsida</taxon>
        <taxon>Liliopsida</taxon>
        <taxon>Poales</taxon>
        <taxon>Poaceae</taxon>
        <taxon>PACMAD clade</taxon>
        <taxon>Panicoideae</taxon>
        <taxon>Panicodae</taxon>
        <taxon>Paniceae</taxon>
        <taxon>Panicinae</taxon>
        <taxon>Panicum</taxon>
        <taxon>Panicum sect. Panicum</taxon>
    </lineage>
</organism>
<sequence>MSVTAIFTKGGNNGYEMQDHRMTVQINIDSQVSSIRVFLQHLEIWESSVHSDKDISTSALEQRFG</sequence>
<name>A0A2S3IN57_9POAL</name>
<dbReference type="EMBL" id="CM008054">
    <property type="protein sequence ID" value="PAN48157.1"/>
    <property type="molecule type" value="Genomic_DNA"/>
</dbReference>
<proteinExistence type="predicted"/>
<evidence type="ECO:0000313" key="1">
    <source>
        <dbReference type="EMBL" id="PAN48157.1"/>
    </source>
</evidence>
<dbReference type="Proteomes" id="UP000243499">
    <property type="component" value="Chromosome 9"/>
</dbReference>
<gene>
    <name evidence="1" type="ORF">PAHAL_9G364200</name>
</gene>
<protein>
    <submittedName>
        <fullName evidence="1">Uncharacterized protein</fullName>
    </submittedName>
</protein>